<feature type="non-terminal residue" evidence="1">
    <location>
        <position position="1"/>
    </location>
</feature>
<sequence length="238" mass="27797">VPLPLPLNIKNNLVKNKNNITIIQLNSFSNDGVILNPTDKLFTFTKSISNPPRYKQRGIEIIATELEQLLKNTLLVKNEFIKENIKNSKQVRFIISHNTNLGIIKYLDLPNKYIFLGDVKIFKIDRERETEKNLELILSSMNKLKLGEADKEDFNNVQVYKKIEKTFSQVIKLIKKTNIEDNGKENCFKTILNIKNYIQQQTCNFENTIYTKLYPNTKEDAKNINKNDTIEQIKMKEE</sequence>
<evidence type="ECO:0000313" key="2">
    <source>
        <dbReference type="Proteomes" id="UP000789901"/>
    </source>
</evidence>
<keyword evidence="2" id="KW-1185">Reference proteome</keyword>
<dbReference type="Proteomes" id="UP000789901">
    <property type="component" value="Unassembled WGS sequence"/>
</dbReference>
<gene>
    <name evidence="1" type="ORF">GMARGA_LOCUS17447</name>
</gene>
<accession>A0ABN7VF67</accession>
<proteinExistence type="predicted"/>
<reference evidence="1 2" key="1">
    <citation type="submission" date="2021-06" db="EMBL/GenBank/DDBJ databases">
        <authorList>
            <person name="Kallberg Y."/>
            <person name="Tangrot J."/>
            <person name="Rosling A."/>
        </authorList>
    </citation>
    <scope>NUCLEOTIDE SEQUENCE [LARGE SCALE GENOMIC DNA]</scope>
    <source>
        <strain evidence="1 2">120-4 pot B 10/14</strain>
    </source>
</reference>
<protein>
    <submittedName>
        <fullName evidence="1">18214_t:CDS:1</fullName>
    </submittedName>
</protein>
<name>A0ABN7VF67_GIGMA</name>
<dbReference type="EMBL" id="CAJVQB010013218">
    <property type="protein sequence ID" value="CAG8760725.1"/>
    <property type="molecule type" value="Genomic_DNA"/>
</dbReference>
<organism evidence="1 2">
    <name type="scientific">Gigaspora margarita</name>
    <dbReference type="NCBI Taxonomy" id="4874"/>
    <lineage>
        <taxon>Eukaryota</taxon>
        <taxon>Fungi</taxon>
        <taxon>Fungi incertae sedis</taxon>
        <taxon>Mucoromycota</taxon>
        <taxon>Glomeromycotina</taxon>
        <taxon>Glomeromycetes</taxon>
        <taxon>Diversisporales</taxon>
        <taxon>Gigasporaceae</taxon>
        <taxon>Gigaspora</taxon>
    </lineage>
</organism>
<comment type="caution">
    <text evidence="1">The sequence shown here is derived from an EMBL/GenBank/DDBJ whole genome shotgun (WGS) entry which is preliminary data.</text>
</comment>
<evidence type="ECO:0000313" key="1">
    <source>
        <dbReference type="EMBL" id="CAG8760725.1"/>
    </source>
</evidence>